<sequence>MKLITQITGSICALILVMISPGLHAQANGALNQVEQQLRQNDALIQQKEQERAKLNEEIQALQASLEEVNASINQTKKQMEVNQANIDATQQLIQEKREAIIVLENKVLARQEVMKKRIVSMQNNDNSSLLIEILINSENLATLLEKMKAVATILDADKDIMRMQQEDKAQIEADKRIIDQKEQMLIKEHEKLAKNQAELEANIQVKQSMLQTVQAKYAEIGNEIAMAEQDKQVLEANIRSIQEAMARQQEEAKRNAEQIQQMKPPGPAPAGEVLYMESTAYSVEKSLQLGEGITAAGYNLKANPNIKLIAVDPRVIPLGTRVWVEDYGEAVAGDTGGKIKGNIIDVLFPTEAEAMKWGRKKAIKIILRN</sequence>
<dbReference type="InterPro" id="IPR057309">
    <property type="entry name" value="PcsB_CC"/>
</dbReference>
<dbReference type="InterPro" id="IPR010611">
    <property type="entry name" value="3D_dom"/>
</dbReference>
<keyword evidence="2" id="KW-0175">Coiled coil</keyword>
<gene>
    <name evidence="7" type="ORF">P6P90_10760</name>
</gene>
<dbReference type="Pfam" id="PF06725">
    <property type="entry name" value="3D"/>
    <property type="match status" value="1"/>
</dbReference>
<dbReference type="PANTHER" id="PTHR39160:SF6">
    <property type="entry name" value="CELL WALL-BINDING PROTEIN YOCH"/>
    <property type="match status" value="1"/>
</dbReference>
<feature type="signal peptide" evidence="4">
    <location>
        <begin position="1"/>
        <end position="25"/>
    </location>
</feature>
<dbReference type="PANTHER" id="PTHR39160">
    <property type="entry name" value="CELL WALL-BINDING PROTEIN YOCH"/>
    <property type="match status" value="1"/>
</dbReference>
<dbReference type="Gene3D" id="6.10.250.3150">
    <property type="match status" value="1"/>
</dbReference>
<dbReference type="Pfam" id="PF24568">
    <property type="entry name" value="CC_PcsB"/>
    <property type="match status" value="1"/>
</dbReference>
<comment type="caution">
    <text evidence="7">The sequence shown here is derived from an EMBL/GenBank/DDBJ whole genome shotgun (WGS) entry which is preliminary data.</text>
</comment>
<feature type="domain" description="Peptidoglycan hydrolase PcsB coiled-coil" evidence="6">
    <location>
        <begin position="102"/>
        <end position="174"/>
    </location>
</feature>
<dbReference type="RefSeq" id="WP_278018307.1">
    <property type="nucleotide sequence ID" value="NZ_JARRRY010000008.1"/>
</dbReference>
<feature type="coiled-coil region" evidence="2">
    <location>
        <begin position="27"/>
        <end position="107"/>
    </location>
</feature>
<keyword evidence="1 4" id="KW-0732">Signal</keyword>
<evidence type="ECO:0000256" key="1">
    <source>
        <dbReference type="ARBA" id="ARBA00022729"/>
    </source>
</evidence>
<evidence type="ECO:0000256" key="3">
    <source>
        <dbReference type="SAM" id="MobiDB-lite"/>
    </source>
</evidence>
<proteinExistence type="predicted"/>
<accession>A0ABT6H7K6</accession>
<feature type="region of interest" description="Disordered" evidence="3">
    <location>
        <begin position="248"/>
        <end position="269"/>
    </location>
</feature>
<keyword evidence="8" id="KW-1185">Reference proteome</keyword>
<dbReference type="InterPro" id="IPR051933">
    <property type="entry name" value="Resuscitation_pf_RpfB"/>
</dbReference>
<name>A0ABT6H7K6_9BACI</name>
<evidence type="ECO:0000259" key="5">
    <source>
        <dbReference type="Pfam" id="PF06725"/>
    </source>
</evidence>
<dbReference type="EMBL" id="JARULN010000009">
    <property type="protein sequence ID" value="MDG5754451.1"/>
    <property type="molecule type" value="Genomic_DNA"/>
</dbReference>
<organism evidence="7 8">
    <name type="scientific">Ectobacillus antri</name>
    <dbReference type="NCBI Taxonomy" id="2486280"/>
    <lineage>
        <taxon>Bacteria</taxon>
        <taxon>Bacillati</taxon>
        <taxon>Bacillota</taxon>
        <taxon>Bacilli</taxon>
        <taxon>Bacillales</taxon>
        <taxon>Bacillaceae</taxon>
        <taxon>Ectobacillus</taxon>
    </lineage>
</organism>
<dbReference type="SUPFAM" id="SSF50685">
    <property type="entry name" value="Barwin-like endoglucanases"/>
    <property type="match status" value="1"/>
</dbReference>
<feature type="domain" description="3D" evidence="5">
    <location>
        <begin position="310"/>
        <end position="362"/>
    </location>
</feature>
<dbReference type="CDD" id="cd22786">
    <property type="entry name" value="DPBB_YuiC-like"/>
    <property type="match status" value="1"/>
</dbReference>
<evidence type="ECO:0000259" key="6">
    <source>
        <dbReference type="Pfam" id="PF24568"/>
    </source>
</evidence>
<dbReference type="InterPro" id="IPR036908">
    <property type="entry name" value="RlpA-like_sf"/>
</dbReference>
<evidence type="ECO:0000313" key="7">
    <source>
        <dbReference type="EMBL" id="MDG5754451.1"/>
    </source>
</evidence>
<reference evidence="7 8" key="1">
    <citation type="submission" date="2023-04" db="EMBL/GenBank/DDBJ databases">
        <title>Ectobacillus antri isolated from activated sludge.</title>
        <authorList>
            <person name="Yan P."/>
            <person name="Liu X."/>
        </authorList>
    </citation>
    <scope>NUCLEOTIDE SEQUENCE [LARGE SCALE GENOMIC DNA]</scope>
    <source>
        <strain evidence="7 8">C18H</strain>
    </source>
</reference>
<evidence type="ECO:0000313" key="8">
    <source>
        <dbReference type="Proteomes" id="UP001218246"/>
    </source>
</evidence>
<feature type="chain" id="PRO_5046430218" evidence="4">
    <location>
        <begin position="26"/>
        <end position="370"/>
    </location>
</feature>
<protein>
    <submittedName>
        <fullName evidence="7">3D domain-containing protein</fullName>
    </submittedName>
</protein>
<dbReference type="Proteomes" id="UP001218246">
    <property type="component" value="Unassembled WGS sequence"/>
</dbReference>
<evidence type="ECO:0000256" key="4">
    <source>
        <dbReference type="SAM" id="SignalP"/>
    </source>
</evidence>
<evidence type="ECO:0000256" key="2">
    <source>
        <dbReference type="SAM" id="Coils"/>
    </source>
</evidence>